<dbReference type="PIRSF" id="PIRSF002131">
    <property type="entry name" value="Ribosomal_S11"/>
    <property type="match status" value="1"/>
</dbReference>
<dbReference type="GO" id="GO:0005840">
    <property type="term" value="C:ribosome"/>
    <property type="evidence" value="ECO:0007669"/>
    <property type="project" value="UniProtKB-KW"/>
</dbReference>
<dbReference type="AlphaFoldDB" id="A0A1B2IJQ6"/>
<dbReference type="GO" id="GO:0006412">
    <property type="term" value="P:translation"/>
    <property type="evidence" value="ECO:0007669"/>
    <property type="project" value="InterPro"/>
</dbReference>
<dbReference type="NCBIfam" id="NF003698">
    <property type="entry name" value="PRK05309.1"/>
    <property type="match status" value="1"/>
</dbReference>
<organism evidence="4">
    <name type="scientific">Gnetum gnemon</name>
    <name type="common">Spanish joint-fir</name>
    <name type="synonym">Gnetum acutatum</name>
    <dbReference type="NCBI Taxonomy" id="3382"/>
    <lineage>
        <taxon>Eukaryota</taxon>
        <taxon>Viridiplantae</taxon>
        <taxon>Streptophyta</taxon>
        <taxon>Embryophyta</taxon>
        <taxon>Tracheophyta</taxon>
        <taxon>Spermatophyta</taxon>
        <taxon>Gnetopsida</taxon>
        <taxon>Gnetidae</taxon>
        <taxon>Gnetales</taxon>
        <taxon>Gnetaceae</taxon>
        <taxon>Gnetum</taxon>
    </lineage>
</organism>
<dbReference type="Gene3D" id="3.30.420.80">
    <property type="entry name" value="Ribosomal protein S11"/>
    <property type="match status" value="1"/>
</dbReference>
<dbReference type="InterPro" id="IPR036967">
    <property type="entry name" value="Ribosomal_uS11_sf"/>
</dbReference>
<keyword evidence="2 4" id="KW-0689">Ribosomal protein</keyword>
<dbReference type="GO" id="GO:0003735">
    <property type="term" value="F:structural constituent of ribosome"/>
    <property type="evidence" value="ECO:0007669"/>
    <property type="project" value="InterPro"/>
</dbReference>
<dbReference type="GO" id="GO:1990904">
    <property type="term" value="C:ribonucleoprotein complex"/>
    <property type="evidence" value="ECO:0007669"/>
    <property type="project" value="UniProtKB-KW"/>
</dbReference>
<geneLocation type="plastid" evidence="4"/>
<dbReference type="SUPFAM" id="SSF53137">
    <property type="entry name" value="Translational machinery components"/>
    <property type="match status" value="1"/>
</dbReference>
<dbReference type="EMBL" id="KX385188">
    <property type="protein sequence ID" value="ANZ53544.1"/>
    <property type="molecule type" value="Genomic_DNA"/>
</dbReference>
<evidence type="ECO:0000313" key="4">
    <source>
        <dbReference type="EMBL" id="ANZ53544.1"/>
    </source>
</evidence>
<proteinExistence type="inferred from homology"/>
<dbReference type="Pfam" id="PF00411">
    <property type="entry name" value="Ribosomal_S11"/>
    <property type="match status" value="1"/>
</dbReference>
<gene>
    <name evidence="4" type="primary">rps11</name>
</gene>
<evidence type="ECO:0000256" key="2">
    <source>
        <dbReference type="ARBA" id="ARBA00022980"/>
    </source>
</evidence>
<keyword evidence="3" id="KW-0687">Ribonucleoprotein</keyword>
<sequence length="132" mass="14433">MALTKPKKILRYRRNKQEISKVDKGIIHIRASFNNTIITVTNVLGCVISWSSAGACGFKGPKKGSAFAAQKATENVIRMVVINRATVLITGCGKGRDAALRVIQQNHIPIHAVLDITPTPHNGCRPPVKRRI</sequence>
<reference evidence="4" key="1">
    <citation type="journal article" date="2016" name="Plant Syst. Evol.">
        <title>Resolving phylogenetic relationships and species delimitations in closely related gymnosperms using high-throughput NGS, Sanger sequencing and morphology.</title>
        <authorList>
            <person name="Hou C."/>
            <person name="Niklas W."/>
            <person name="Strijk J.S."/>
            <person name="Catarina R."/>
        </authorList>
    </citation>
    <scope>NUCLEOTIDE SEQUENCE</scope>
</reference>
<keyword evidence="4" id="KW-0934">Plastid</keyword>
<evidence type="ECO:0000256" key="1">
    <source>
        <dbReference type="ARBA" id="ARBA00006194"/>
    </source>
</evidence>
<comment type="similarity">
    <text evidence="1">Belongs to the universal ribosomal protein uS11 family.</text>
</comment>
<accession>A0A1B2IJQ6</accession>
<name>A0A1B2IJQ6_GNEGN</name>
<evidence type="ECO:0000256" key="3">
    <source>
        <dbReference type="ARBA" id="ARBA00023274"/>
    </source>
</evidence>
<dbReference type="HAMAP" id="MF_01310">
    <property type="entry name" value="Ribosomal_uS11"/>
    <property type="match status" value="1"/>
</dbReference>
<dbReference type="PANTHER" id="PTHR11759">
    <property type="entry name" value="40S RIBOSOMAL PROTEIN S14/30S RIBOSOMAL PROTEIN S11"/>
    <property type="match status" value="1"/>
</dbReference>
<dbReference type="InterPro" id="IPR001971">
    <property type="entry name" value="Ribosomal_uS11"/>
</dbReference>
<protein>
    <submittedName>
        <fullName evidence="4">Ribosomal protein S11</fullName>
    </submittedName>
</protein>